<gene>
    <name evidence="1" type="ORF">RHMOL_Rhmol13G0160500</name>
</gene>
<dbReference type="Proteomes" id="UP001062846">
    <property type="component" value="Chromosome 13"/>
</dbReference>
<dbReference type="EMBL" id="CM046400">
    <property type="protein sequence ID" value="KAI8524583.1"/>
    <property type="molecule type" value="Genomic_DNA"/>
</dbReference>
<proteinExistence type="predicted"/>
<organism evidence="1 2">
    <name type="scientific">Rhododendron molle</name>
    <name type="common">Chinese azalea</name>
    <name type="synonym">Azalea mollis</name>
    <dbReference type="NCBI Taxonomy" id="49168"/>
    <lineage>
        <taxon>Eukaryota</taxon>
        <taxon>Viridiplantae</taxon>
        <taxon>Streptophyta</taxon>
        <taxon>Embryophyta</taxon>
        <taxon>Tracheophyta</taxon>
        <taxon>Spermatophyta</taxon>
        <taxon>Magnoliopsida</taxon>
        <taxon>eudicotyledons</taxon>
        <taxon>Gunneridae</taxon>
        <taxon>Pentapetalae</taxon>
        <taxon>asterids</taxon>
        <taxon>Ericales</taxon>
        <taxon>Ericaceae</taxon>
        <taxon>Ericoideae</taxon>
        <taxon>Rhodoreae</taxon>
        <taxon>Rhododendron</taxon>
    </lineage>
</organism>
<protein>
    <submittedName>
        <fullName evidence="1">Uncharacterized protein</fullName>
    </submittedName>
</protein>
<reference evidence="1" key="1">
    <citation type="submission" date="2022-02" db="EMBL/GenBank/DDBJ databases">
        <title>Plant Genome Project.</title>
        <authorList>
            <person name="Zhang R.-G."/>
        </authorList>
    </citation>
    <scope>NUCLEOTIDE SEQUENCE</scope>
    <source>
        <strain evidence="1">AT1</strain>
    </source>
</reference>
<evidence type="ECO:0000313" key="2">
    <source>
        <dbReference type="Proteomes" id="UP001062846"/>
    </source>
</evidence>
<evidence type="ECO:0000313" key="1">
    <source>
        <dbReference type="EMBL" id="KAI8524583.1"/>
    </source>
</evidence>
<keyword evidence="2" id="KW-1185">Reference proteome</keyword>
<name>A0ACC0L758_RHOML</name>
<comment type="caution">
    <text evidence="1">The sequence shown here is derived from an EMBL/GenBank/DDBJ whole genome shotgun (WGS) entry which is preliminary data.</text>
</comment>
<accession>A0ACC0L758</accession>
<sequence>MSWGIEKKGPLFVSAFRPLLLIIGAIISWMVLQEKLYVGTVVGSVLIVIGLYAVVWGETREMVTTNTAGHDREEEPDAKCDGDEARSLDQGGADLRKVFSFRNVLSISCNFFTTLMYCI</sequence>